<feature type="compositionally biased region" description="Low complexity" evidence="1">
    <location>
        <begin position="18"/>
        <end position="28"/>
    </location>
</feature>
<sequence length="56" mass="6333">NHSVGGTGEDNESFKSKPNNNPMAPTNMAKVMEKPGVPLRFLRLFSMSYTLRKHNR</sequence>
<dbReference type="Proteomes" id="UP000075243">
    <property type="component" value="Unassembled WGS sequence"/>
</dbReference>
<proteinExistence type="predicted"/>
<gene>
    <name evidence="2" type="ORF">KK1_026672</name>
</gene>
<reference evidence="2" key="1">
    <citation type="journal article" date="2012" name="Nat. Biotechnol.">
        <title>Draft genome sequence of pigeonpea (Cajanus cajan), an orphan legume crop of resource-poor farmers.</title>
        <authorList>
            <person name="Varshney R.K."/>
            <person name="Chen W."/>
            <person name="Li Y."/>
            <person name="Bharti A.K."/>
            <person name="Saxena R.K."/>
            <person name="Schlueter J.A."/>
            <person name="Donoghue M.T."/>
            <person name="Azam S."/>
            <person name="Fan G."/>
            <person name="Whaley A.M."/>
            <person name="Farmer A.D."/>
            <person name="Sheridan J."/>
            <person name="Iwata A."/>
            <person name="Tuteja R."/>
            <person name="Penmetsa R.V."/>
            <person name="Wu W."/>
            <person name="Upadhyaya H.D."/>
            <person name="Yang S.P."/>
            <person name="Shah T."/>
            <person name="Saxena K.B."/>
            <person name="Michael T."/>
            <person name="McCombie W.R."/>
            <person name="Yang B."/>
            <person name="Zhang G."/>
            <person name="Yang H."/>
            <person name="Wang J."/>
            <person name="Spillane C."/>
            <person name="Cook D.R."/>
            <person name="May G.D."/>
            <person name="Xu X."/>
            <person name="Jackson S.A."/>
        </authorList>
    </citation>
    <scope>NUCLEOTIDE SEQUENCE [LARGE SCALE GENOMIC DNA]</scope>
</reference>
<evidence type="ECO:0000313" key="2">
    <source>
        <dbReference type="EMBL" id="KYP51512.1"/>
    </source>
</evidence>
<evidence type="ECO:0000256" key="1">
    <source>
        <dbReference type="SAM" id="MobiDB-lite"/>
    </source>
</evidence>
<dbReference type="EMBL" id="KQ483437">
    <property type="protein sequence ID" value="KYP51512.1"/>
    <property type="molecule type" value="Genomic_DNA"/>
</dbReference>
<dbReference type="AlphaFoldDB" id="A0A151S9N6"/>
<evidence type="ECO:0000313" key="3">
    <source>
        <dbReference type="Proteomes" id="UP000075243"/>
    </source>
</evidence>
<keyword evidence="3" id="KW-1185">Reference proteome</keyword>
<feature type="region of interest" description="Disordered" evidence="1">
    <location>
        <begin position="1"/>
        <end position="28"/>
    </location>
</feature>
<feature type="non-terminal residue" evidence="2">
    <location>
        <position position="1"/>
    </location>
</feature>
<dbReference type="Gramene" id="C.cajan_27235.t">
    <property type="protein sequence ID" value="C.cajan_27235.t.cds1"/>
    <property type="gene ID" value="C.cajan_27235"/>
</dbReference>
<organism evidence="2 3">
    <name type="scientific">Cajanus cajan</name>
    <name type="common">Pigeon pea</name>
    <name type="synonym">Cajanus indicus</name>
    <dbReference type="NCBI Taxonomy" id="3821"/>
    <lineage>
        <taxon>Eukaryota</taxon>
        <taxon>Viridiplantae</taxon>
        <taxon>Streptophyta</taxon>
        <taxon>Embryophyta</taxon>
        <taxon>Tracheophyta</taxon>
        <taxon>Spermatophyta</taxon>
        <taxon>Magnoliopsida</taxon>
        <taxon>eudicotyledons</taxon>
        <taxon>Gunneridae</taxon>
        <taxon>Pentapetalae</taxon>
        <taxon>rosids</taxon>
        <taxon>fabids</taxon>
        <taxon>Fabales</taxon>
        <taxon>Fabaceae</taxon>
        <taxon>Papilionoideae</taxon>
        <taxon>50 kb inversion clade</taxon>
        <taxon>NPAAA clade</taxon>
        <taxon>indigoferoid/millettioid clade</taxon>
        <taxon>Phaseoleae</taxon>
        <taxon>Cajanus</taxon>
    </lineage>
</organism>
<name>A0A151S9N6_CAJCA</name>
<protein>
    <submittedName>
        <fullName evidence="2">Uncharacterized protein</fullName>
    </submittedName>
</protein>
<accession>A0A151S9N6</accession>